<sequence>MLIVQRTYTPKPGAGGLVGLLKTVSQKTIEAGLPEVKVYRKFLGPHGIIVTTQEWESIEVYNNSRNMVRQTTGITSVFGQIYPLLDSTHVTEILESV</sequence>
<evidence type="ECO:0008006" key="2">
    <source>
        <dbReference type="Google" id="ProtNLM"/>
    </source>
</evidence>
<reference evidence="1" key="1">
    <citation type="submission" date="2018-05" db="EMBL/GenBank/DDBJ databases">
        <authorList>
            <person name="Lanie J.A."/>
            <person name="Ng W.-L."/>
            <person name="Kazmierczak K.M."/>
            <person name="Andrzejewski T.M."/>
            <person name="Davidsen T.M."/>
            <person name="Wayne K.J."/>
            <person name="Tettelin H."/>
            <person name="Glass J.I."/>
            <person name="Rusch D."/>
            <person name="Podicherti R."/>
            <person name="Tsui H.-C.T."/>
            <person name="Winkler M.E."/>
        </authorList>
    </citation>
    <scope>NUCLEOTIDE SEQUENCE</scope>
</reference>
<dbReference type="EMBL" id="UINC01002763">
    <property type="protein sequence ID" value="SVA00051.1"/>
    <property type="molecule type" value="Genomic_DNA"/>
</dbReference>
<gene>
    <name evidence="1" type="ORF">METZ01_LOCUS52905</name>
</gene>
<dbReference type="AlphaFoldDB" id="A0A381S9R7"/>
<accession>A0A381S9R7</accession>
<proteinExistence type="predicted"/>
<protein>
    <recommendedName>
        <fullName evidence="2">ABM domain-containing protein</fullName>
    </recommendedName>
</protein>
<organism evidence="1">
    <name type="scientific">marine metagenome</name>
    <dbReference type="NCBI Taxonomy" id="408172"/>
    <lineage>
        <taxon>unclassified sequences</taxon>
        <taxon>metagenomes</taxon>
        <taxon>ecological metagenomes</taxon>
    </lineage>
</organism>
<name>A0A381S9R7_9ZZZZ</name>
<evidence type="ECO:0000313" key="1">
    <source>
        <dbReference type="EMBL" id="SVA00051.1"/>
    </source>
</evidence>